<dbReference type="AlphaFoldDB" id="A0AAP0FED1"/>
<evidence type="ECO:0000313" key="1">
    <source>
        <dbReference type="EMBL" id="KAK9106803.1"/>
    </source>
</evidence>
<keyword evidence="2" id="KW-1185">Reference proteome</keyword>
<comment type="caution">
    <text evidence="1">The sequence shown here is derived from an EMBL/GenBank/DDBJ whole genome shotgun (WGS) entry which is preliminary data.</text>
</comment>
<gene>
    <name evidence="1" type="ORF">Syun_022814</name>
</gene>
<reference evidence="1 2" key="1">
    <citation type="submission" date="2024-01" db="EMBL/GenBank/DDBJ databases">
        <title>Genome assemblies of Stephania.</title>
        <authorList>
            <person name="Yang L."/>
        </authorList>
    </citation>
    <scope>NUCLEOTIDE SEQUENCE [LARGE SCALE GENOMIC DNA]</scope>
    <source>
        <strain evidence="1">YNDBR</strain>
        <tissue evidence="1">Leaf</tissue>
    </source>
</reference>
<dbReference type="EMBL" id="JBBNAF010000010">
    <property type="protein sequence ID" value="KAK9106803.1"/>
    <property type="molecule type" value="Genomic_DNA"/>
</dbReference>
<accession>A0AAP0FED1</accession>
<evidence type="ECO:0000313" key="2">
    <source>
        <dbReference type="Proteomes" id="UP001420932"/>
    </source>
</evidence>
<dbReference type="Proteomes" id="UP001420932">
    <property type="component" value="Unassembled WGS sequence"/>
</dbReference>
<sequence length="66" mass="7356">MRATGHLKGRTWRVAPSNIPIYSRTRLSLSPITSICFFIATTNFSVQSIFSTLRRLIESAIGLNEG</sequence>
<protein>
    <submittedName>
        <fullName evidence="1">Uncharacterized protein</fullName>
    </submittedName>
</protein>
<name>A0AAP0FED1_9MAGN</name>
<organism evidence="1 2">
    <name type="scientific">Stephania yunnanensis</name>
    <dbReference type="NCBI Taxonomy" id="152371"/>
    <lineage>
        <taxon>Eukaryota</taxon>
        <taxon>Viridiplantae</taxon>
        <taxon>Streptophyta</taxon>
        <taxon>Embryophyta</taxon>
        <taxon>Tracheophyta</taxon>
        <taxon>Spermatophyta</taxon>
        <taxon>Magnoliopsida</taxon>
        <taxon>Ranunculales</taxon>
        <taxon>Menispermaceae</taxon>
        <taxon>Menispermoideae</taxon>
        <taxon>Cissampelideae</taxon>
        <taxon>Stephania</taxon>
    </lineage>
</organism>
<proteinExistence type="predicted"/>